<dbReference type="Proteomes" id="UP000679725">
    <property type="component" value="Unassembled WGS sequence"/>
</dbReference>
<sequence>MVILIWGGPRREEREEGRMEEGRKGGGALRGDWEGEVIAVYDHPFL</sequence>
<evidence type="ECO:0000313" key="1">
    <source>
        <dbReference type="EMBL" id="CAG5067840.1"/>
    </source>
</evidence>
<protein>
    <submittedName>
        <fullName evidence="1">Uncharacterized protein</fullName>
    </submittedName>
</protein>
<gene>
    <name evidence="1" type="ORF">DYBT9623_00567</name>
</gene>
<reference evidence="1 2" key="1">
    <citation type="submission" date="2021-04" db="EMBL/GenBank/DDBJ databases">
        <authorList>
            <person name="Rodrigo-Torres L."/>
            <person name="Arahal R. D."/>
            <person name="Lucena T."/>
        </authorList>
    </citation>
    <scope>NUCLEOTIDE SEQUENCE [LARGE SCALE GENOMIC DNA]</scope>
    <source>
        <strain evidence="1 2">CECT 9623</strain>
    </source>
</reference>
<keyword evidence="2" id="KW-1185">Reference proteome</keyword>
<proteinExistence type="predicted"/>
<evidence type="ECO:0000313" key="2">
    <source>
        <dbReference type="Proteomes" id="UP000679725"/>
    </source>
</evidence>
<dbReference type="EMBL" id="CAJRAU010000001">
    <property type="protein sequence ID" value="CAG5067840.1"/>
    <property type="molecule type" value="Genomic_DNA"/>
</dbReference>
<accession>A0ABM8UK41</accession>
<comment type="caution">
    <text evidence="1">The sequence shown here is derived from an EMBL/GenBank/DDBJ whole genome shotgun (WGS) entry which is preliminary data.</text>
</comment>
<organism evidence="1 2">
    <name type="scientific">Dyadobacter linearis</name>
    <dbReference type="NCBI Taxonomy" id="2823330"/>
    <lineage>
        <taxon>Bacteria</taxon>
        <taxon>Pseudomonadati</taxon>
        <taxon>Bacteroidota</taxon>
        <taxon>Cytophagia</taxon>
        <taxon>Cytophagales</taxon>
        <taxon>Spirosomataceae</taxon>
        <taxon>Dyadobacter</taxon>
    </lineage>
</organism>
<name>A0ABM8UK41_9BACT</name>